<accession>A0A239BX48</accession>
<evidence type="ECO:0000256" key="1">
    <source>
        <dbReference type="SAM" id="Phobius"/>
    </source>
</evidence>
<keyword evidence="1" id="KW-0812">Transmembrane</keyword>
<organism evidence="2 3">
    <name type="scientific">Anaerovirgula multivorans</name>
    <dbReference type="NCBI Taxonomy" id="312168"/>
    <lineage>
        <taxon>Bacteria</taxon>
        <taxon>Bacillati</taxon>
        <taxon>Bacillota</taxon>
        <taxon>Clostridia</taxon>
        <taxon>Peptostreptococcales</taxon>
        <taxon>Natronincolaceae</taxon>
        <taxon>Anaerovirgula</taxon>
    </lineage>
</organism>
<dbReference type="AlphaFoldDB" id="A0A239BX48"/>
<dbReference type="OrthoDB" id="1950195at2"/>
<feature type="transmembrane region" description="Helical" evidence="1">
    <location>
        <begin position="9"/>
        <end position="29"/>
    </location>
</feature>
<dbReference type="RefSeq" id="WP_089281930.1">
    <property type="nucleotide sequence ID" value="NZ_FZOJ01000004.1"/>
</dbReference>
<sequence length="359" mass="40365">MKIKIDKIVALGGSGLLGYYLGLSMFRGILWNMLLWALPPINTRHLPTFYTAIMGAIIGASIGYLLYTKFIEKCSIKKCKKQYALGITALLLLPLITIVSFRIQAVNYVRTAEAANPTGFDLHFEEPRVSFLITEDHGGSSSTSFGKNIRVQNEEVLLDQFGAALRQLELVEVSDQSQNMPNRHQGTIWIDYRSTGKWYSKILSWRDNGFEESASHQGRLLYKGAELETVLGDIDAQLSNLTNFTSAEVLHTSLIDGNSNQVNRIPLGNFQFLLDSIQEDNIIVPDSDVVSSFEARVKDNQNITKKDINYYAFSLKNQPSNTNSLEVAILLENVILYDDVLKIAWFEGEYYKVDLSSIL</sequence>
<dbReference type="EMBL" id="FZOJ01000004">
    <property type="protein sequence ID" value="SNS11644.1"/>
    <property type="molecule type" value="Genomic_DNA"/>
</dbReference>
<proteinExistence type="predicted"/>
<keyword evidence="1" id="KW-1133">Transmembrane helix</keyword>
<reference evidence="2 3" key="1">
    <citation type="submission" date="2017-06" db="EMBL/GenBank/DDBJ databases">
        <authorList>
            <person name="Kim H.J."/>
            <person name="Triplett B.A."/>
        </authorList>
    </citation>
    <scope>NUCLEOTIDE SEQUENCE [LARGE SCALE GENOMIC DNA]</scope>
    <source>
        <strain evidence="2 3">SCA</strain>
    </source>
</reference>
<feature type="transmembrane region" description="Helical" evidence="1">
    <location>
        <begin position="83"/>
        <end position="103"/>
    </location>
</feature>
<protein>
    <submittedName>
        <fullName evidence="2">Uncharacterized protein</fullName>
    </submittedName>
</protein>
<keyword evidence="1" id="KW-0472">Membrane</keyword>
<dbReference type="Proteomes" id="UP000198304">
    <property type="component" value="Unassembled WGS sequence"/>
</dbReference>
<feature type="transmembrane region" description="Helical" evidence="1">
    <location>
        <begin position="49"/>
        <end position="71"/>
    </location>
</feature>
<evidence type="ECO:0000313" key="2">
    <source>
        <dbReference type="EMBL" id="SNS11644.1"/>
    </source>
</evidence>
<evidence type="ECO:0000313" key="3">
    <source>
        <dbReference type="Proteomes" id="UP000198304"/>
    </source>
</evidence>
<keyword evidence="3" id="KW-1185">Reference proteome</keyword>
<gene>
    <name evidence="2" type="ORF">SAMN05446037_1004150</name>
</gene>
<name>A0A239BX48_9FIRM</name>